<keyword evidence="4" id="KW-1185">Reference proteome</keyword>
<dbReference type="SUPFAM" id="SSF52317">
    <property type="entry name" value="Class I glutamine amidotransferase-like"/>
    <property type="match status" value="1"/>
</dbReference>
<accession>A0ABZ1C393</accession>
<organism evidence="3 4">
    <name type="scientific">Actomonas aquatica</name>
    <dbReference type="NCBI Taxonomy" id="2866162"/>
    <lineage>
        <taxon>Bacteria</taxon>
        <taxon>Pseudomonadati</taxon>
        <taxon>Verrucomicrobiota</taxon>
        <taxon>Opitutia</taxon>
        <taxon>Opitutales</taxon>
        <taxon>Opitutaceae</taxon>
        <taxon>Actomonas</taxon>
    </lineage>
</organism>
<gene>
    <name evidence="3" type="ORF">K1X11_013500</name>
</gene>
<dbReference type="InterPro" id="IPR029062">
    <property type="entry name" value="Class_I_gatase-like"/>
</dbReference>
<dbReference type="Pfam" id="PF06283">
    <property type="entry name" value="ThuA"/>
    <property type="match status" value="1"/>
</dbReference>
<reference evidence="3 4" key="1">
    <citation type="submission" date="2021-08" db="EMBL/GenBank/DDBJ databases">
        <authorList>
            <person name="Zhang D."/>
            <person name="Zhang A."/>
            <person name="Wang L."/>
        </authorList>
    </citation>
    <scope>NUCLEOTIDE SEQUENCE [LARGE SCALE GENOMIC DNA]</scope>
    <source>
        <strain evidence="3 4">WL0086</strain>
    </source>
</reference>
<sequence length="258" mass="28727">MKLRTLLSTLTLSTALAASAGAAQFKALLITKTDGWHHDSIAAAVPAMQDLAKLHDFELVWPNSLGMVLNDNYLADVDVIIFALTTGDILDDAQQAAVEKFVQNGGGLVGVHAGGADTEYDWDWWTKAFGHMFHIHPAVQTATVEVLEPNFPGMDRFAPRFLFTEEWYEFDAPRTDGLNYLLAVDEDTYDIRANWGSKQSQGMGDLHPLSWFHEYDGGRVFYSAFGHLPATWNEDRFLHHVYGGIYWAATGKGFRAAK</sequence>
<feature type="chain" id="PRO_5045073297" evidence="1">
    <location>
        <begin position="23"/>
        <end position="258"/>
    </location>
</feature>
<dbReference type="InterPro" id="IPR029010">
    <property type="entry name" value="ThuA-like"/>
</dbReference>
<feature type="signal peptide" evidence="1">
    <location>
        <begin position="1"/>
        <end position="22"/>
    </location>
</feature>
<evidence type="ECO:0000256" key="1">
    <source>
        <dbReference type="SAM" id="SignalP"/>
    </source>
</evidence>
<evidence type="ECO:0000259" key="2">
    <source>
        <dbReference type="Pfam" id="PF06283"/>
    </source>
</evidence>
<proteinExistence type="predicted"/>
<protein>
    <submittedName>
        <fullName evidence="3">ThuA domain-containing protein</fullName>
    </submittedName>
</protein>
<keyword evidence="1" id="KW-0732">Signal</keyword>
<dbReference type="Proteomes" id="UP000738431">
    <property type="component" value="Chromosome"/>
</dbReference>
<evidence type="ECO:0000313" key="3">
    <source>
        <dbReference type="EMBL" id="WRQ85822.1"/>
    </source>
</evidence>
<name>A0ABZ1C393_9BACT</name>
<dbReference type="EMBL" id="CP139781">
    <property type="protein sequence ID" value="WRQ85822.1"/>
    <property type="molecule type" value="Genomic_DNA"/>
</dbReference>
<evidence type="ECO:0000313" key="4">
    <source>
        <dbReference type="Proteomes" id="UP000738431"/>
    </source>
</evidence>
<dbReference type="PANTHER" id="PTHR40469:SF2">
    <property type="entry name" value="GALACTOSE-BINDING DOMAIN-LIKE SUPERFAMILY PROTEIN"/>
    <property type="match status" value="1"/>
</dbReference>
<dbReference type="PANTHER" id="PTHR40469">
    <property type="entry name" value="SECRETED GLYCOSYL HYDROLASE"/>
    <property type="match status" value="1"/>
</dbReference>
<reference evidence="3 4" key="2">
    <citation type="submission" date="2023-12" db="EMBL/GenBank/DDBJ databases">
        <title>Description of an unclassified Opitutus bacterium of Verrucomicrobiota.</title>
        <authorList>
            <person name="Zhang D.-F."/>
        </authorList>
    </citation>
    <scope>NUCLEOTIDE SEQUENCE [LARGE SCALE GENOMIC DNA]</scope>
    <source>
        <strain evidence="3 4">WL0086</strain>
    </source>
</reference>
<dbReference type="Gene3D" id="3.40.50.880">
    <property type="match status" value="1"/>
</dbReference>
<dbReference type="RefSeq" id="WP_221032641.1">
    <property type="nucleotide sequence ID" value="NZ_CP139781.1"/>
</dbReference>
<feature type="domain" description="ThuA-like" evidence="2">
    <location>
        <begin position="26"/>
        <end position="248"/>
    </location>
</feature>